<sequence>MSILTQAGRFLNTIRSSATVATNGAAASVLKSPLDRSSSLSDVGLQTPLQRDGASKNEEFMVDIGELSRARTRQAEADNKGAVGCTGVPQRLFGAATVALAALALSHHCPAPSNALSMCGTSPGVGIGGLRPSNYLKFGGQAEEFENIPTVNLGPVGDGNYTNATISPLHAASPTDAFSHLFPAVSEEAKKVYEAGIAQDECQTWSDWIGKGAQSAYNQLPSRNSIVPATQNRFSGAMNVATDYASAAQKVAENARDEVNGWVSTVRKGLNDGRKVATGYASTAYEQAIDMTARAQEKVKAVSEEVSTAFQQNVASVRNTLSGGYNTAQQIATGMISDAGTNVSDWWALAKAVSESENWRDHVPARAGRRYISQQASKLGEKIQTGWEEFLSRVGTGLADVIAALGSCVESVAQGAQSGFRSVLETMRGVTDRKFNPLAGLASISVTEGLAGMGVKGLATTSGFFPKLGVLRSSLSFPKVDLSDVHSVPNSLYSQLLSHPGNGTVATKGNQGPSALRRRAPTQQTVMSTAPKPSTS</sequence>
<dbReference type="EMBL" id="SDIL01000051">
    <property type="protein sequence ID" value="RXK38238.1"/>
    <property type="molecule type" value="Genomic_DNA"/>
</dbReference>
<name>A0A4Q1BKC2_TREME</name>
<feature type="region of interest" description="Disordered" evidence="1">
    <location>
        <begin position="35"/>
        <end position="56"/>
    </location>
</feature>
<comment type="caution">
    <text evidence="2">The sequence shown here is derived from an EMBL/GenBank/DDBJ whole genome shotgun (WGS) entry which is preliminary data.</text>
</comment>
<dbReference type="VEuPathDB" id="FungiDB:TREMEDRAFT_65752"/>
<evidence type="ECO:0000256" key="1">
    <source>
        <dbReference type="SAM" id="MobiDB-lite"/>
    </source>
</evidence>
<dbReference type="Proteomes" id="UP000289152">
    <property type="component" value="Unassembled WGS sequence"/>
</dbReference>
<dbReference type="SUPFAM" id="SSF58113">
    <property type="entry name" value="Apolipoprotein A-I"/>
    <property type="match status" value="1"/>
</dbReference>
<protein>
    <submittedName>
        <fullName evidence="2">Uncharacterized protein</fullName>
    </submittedName>
</protein>
<dbReference type="InParanoid" id="A0A4Q1BKC2"/>
<feature type="region of interest" description="Disordered" evidence="1">
    <location>
        <begin position="499"/>
        <end position="536"/>
    </location>
</feature>
<gene>
    <name evidence="2" type="ORF">M231_04522</name>
</gene>
<evidence type="ECO:0000313" key="2">
    <source>
        <dbReference type="EMBL" id="RXK38238.1"/>
    </source>
</evidence>
<dbReference type="Gene3D" id="1.20.120.20">
    <property type="entry name" value="Apolipoprotein"/>
    <property type="match status" value="1"/>
</dbReference>
<organism evidence="2 3">
    <name type="scientific">Tremella mesenterica</name>
    <name type="common">Jelly fungus</name>
    <dbReference type="NCBI Taxonomy" id="5217"/>
    <lineage>
        <taxon>Eukaryota</taxon>
        <taxon>Fungi</taxon>
        <taxon>Dikarya</taxon>
        <taxon>Basidiomycota</taxon>
        <taxon>Agaricomycotina</taxon>
        <taxon>Tremellomycetes</taxon>
        <taxon>Tremellales</taxon>
        <taxon>Tremellaceae</taxon>
        <taxon>Tremella</taxon>
    </lineage>
</organism>
<feature type="compositionally biased region" description="Polar residues" evidence="1">
    <location>
        <begin position="504"/>
        <end position="513"/>
    </location>
</feature>
<reference evidence="2 3" key="1">
    <citation type="submission" date="2016-06" db="EMBL/GenBank/DDBJ databases">
        <title>Evolution of pathogenesis and genome organization in the Tremellales.</title>
        <authorList>
            <person name="Cuomo C."/>
            <person name="Litvintseva A."/>
            <person name="Heitman J."/>
            <person name="Chen Y."/>
            <person name="Sun S."/>
            <person name="Springer D."/>
            <person name="Dromer F."/>
            <person name="Young S."/>
            <person name="Zeng Q."/>
            <person name="Chapman S."/>
            <person name="Gujja S."/>
            <person name="Saif S."/>
            <person name="Birren B."/>
        </authorList>
    </citation>
    <scope>NUCLEOTIDE SEQUENCE [LARGE SCALE GENOMIC DNA]</scope>
    <source>
        <strain evidence="2 3">ATCC 28783</strain>
    </source>
</reference>
<dbReference type="AlphaFoldDB" id="A0A4Q1BKC2"/>
<proteinExistence type="predicted"/>
<evidence type="ECO:0000313" key="3">
    <source>
        <dbReference type="Proteomes" id="UP000289152"/>
    </source>
</evidence>
<accession>A0A4Q1BKC2</accession>
<keyword evidence="3" id="KW-1185">Reference proteome</keyword>
<feature type="compositionally biased region" description="Polar residues" evidence="1">
    <location>
        <begin position="521"/>
        <end position="536"/>
    </location>
</feature>